<dbReference type="EMBL" id="ML208274">
    <property type="protein sequence ID" value="TFK73566.1"/>
    <property type="molecule type" value="Genomic_DNA"/>
</dbReference>
<keyword evidence="2" id="KW-1185">Reference proteome</keyword>
<accession>A0ACD3B6V4</accession>
<dbReference type="Proteomes" id="UP000308600">
    <property type="component" value="Unassembled WGS sequence"/>
</dbReference>
<evidence type="ECO:0000313" key="1">
    <source>
        <dbReference type="EMBL" id="TFK73566.1"/>
    </source>
</evidence>
<proteinExistence type="predicted"/>
<gene>
    <name evidence="1" type="ORF">BDN72DRAFT_834432</name>
</gene>
<evidence type="ECO:0000313" key="2">
    <source>
        <dbReference type="Proteomes" id="UP000308600"/>
    </source>
</evidence>
<protein>
    <submittedName>
        <fullName evidence="1">Pet127-domain-containing protein</fullName>
    </submittedName>
</protein>
<sequence length="758" mass="86169">MSILAAQRQCLRSPFLKPSAHRLISPIQAHSCRSHILWNGLATQPSIPKKKKKNSPGPSKLADFLKQSITKAPKSKFKSKAKGSQTQRTPELLVPRTKGTRKGVKKERPNPQFWTDGWGEDKLKPPAGTEARDLKTEHHWDEANPESLDYSSQEYTRRIEGLIDSAGSSVLCDLAPPSQQRPVAKLAHGLERVLFNPGVHWLQDPRSFVYNFPPSLQQIPKVTDFAFERLSGFIKSSRDEDLWTLARQEKRTFAGSTSSLTGMLSHIYFLLSGDKPVDTSTLTSAFRKEPTNFTPGQRMPSSVLLNYNNGVYAIDSDSDQTDKNILTWMGTLLEKYVTMEPSEFTTYMRHSPPADNDTDDNRREAYRYAKSDRIVMRSQLDCQDRRLPGTGVFDIKTRACLPIRLDILNFEENSGYLIRSQNGLMESFEREYYDLIRSAFLKYNFQVRIGNMDGVFVAYHNTARLFGFQYVPLEEMDARLFGPEPGIGDRIFEKCLSILECVADEIIRCFPEQSVKCTFETLEDSNVMNIWVEPAVWTLPEERPIKQLTVELKHKLGKTDVSPQEAIESSHERPWGVRWSVSWLSKDDEEIRRDFADVQERKFHAWNLPSGVGPEEMAQFWKDLNFNRKPDTPDSPEFGELENYDPGKFKVPSRSIQKLRLLSRAGRMDTERLELEMAGKPKIVLGEPEPPLNEDLIVQAAETSDEWVDINDVPVDDLPSFASIQSSSTAESWTPEPLASNSLDTTESDTTDSPPKST</sequence>
<organism evidence="1 2">
    <name type="scientific">Pluteus cervinus</name>
    <dbReference type="NCBI Taxonomy" id="181527"/>
    <lineage>
        <taxon>Eukaryota</taxon>
        <taxon>Fungi</taxon>
        <taxon>Dikarya</taxon>
        <taxon>Basidiomycota</taxon>
        <taxon>Agaricomycotina</taxon>
        <taxon>Agaricomycetes</taxon>
        <taxon>Agaricomycetidae</taxon>
        <taxon>Agaricales</taxon>
        <taxon>Pluteineae</taxon>
        <taxon>Pluteaceae</taxon>
        <taxon>Pluteus</taxon>
    </lineage>
</organism>
<name>A0ACD3B6V4_9AGAR</name>
<reference evidence="1 2" key="1">
    <citation type="journal article" date="2019" name="Nat. Ecol. Evol.">
        <title>Megaphylogeny resolves global patterns of mushroom evolution.</title>
        <authorList>
            <person name="Varga T."/>
            <person name="Krizsan K."/>
            <person name="Foldi C."/>
            <person name="Dima B."/>
            <person name="Sanchez-Garcia M."/>
            <person name="Sanchez-Ramirez S."/>
            <person name="Szollosi G.J."/>
            <person name="Szarkandi J.G."/>
            <person name="Papp V."/>
            <person name="Albert L."/>
            <person name="Andreopoulos W."/>
            <person name="Angelini C."/>
            <person name="Antonin V."/>
            <person name="Barry K.W."/>
            <person name="Bougher N.L."/>
            <person name="Buchanan P."/>
            <person name="Buyck B."/>
            <person name="Bense V."/>
            <person name="Catcheside P."/>
            <person name="Chovatia M."/>
            <person name="Cooper J."/>
            <person name="Damon W."/>
            <person name="Desjardin D."/>
            <person name="Finy P."/>
            <person name="Geml J."/>
            <person name="Haridas S."/>
            <person name="Hughes K."/>
            <person name="Justo A."/>
            <person name="Karasinski D."/>
            <person name="Kautmanova I."/>
            <person name="Kiss B."/>
            <person name="Kocsube S."/>
            <person name="Kotiranta H."/>
            <person name="LaButti K.M."/>
            <person name="Lechner B.E."/>
            <person name="Liimatainen K."/>
            <person name="Lipzen A."/>
            <person name="Lukacs Z."/>
            <person name="Mihaltcheva S."/>
            <person name="Morgado L.N."/>
            <person name="Niskanen T."/>
            <person name="Noordeloos M.E."/>
            <person name="Ohm R.A."/>
            <person name="Ortiz-Santana B."/>
            <person name="Ovrebo C."/>
            <person name="Racz N."/>
            <person name="Riley R."/>
            <person name="Savchenko A."/>
            <person name="Shiryaev A."/>
            <person name="Soop K."/>
            <person name="Spirin V."/>
            <person name="Szebenyi C."/>
            <person name="Tomsovsky M."/>
            <person name="Tulloss R.E."/>
            <person name="Uehling J."/>
            <person name="Grigoriev I.V."/>
            <person name="Vagvolgyi C."/>
            <person name="Papp T."/>
            <person name="Martin F.M."/>
            <person name="Miettinen O."/>
            <person name="Hibbett D.S."/>
            <person name="Nagy L.G."/>
        </authorList>
    </citation>
    <scope>NUCLEOTIDE SEQUENCE [LARGE SCALE GENOMIC DNA]</scope>
    <source>
        <strain evidence="1 2">NL-1719</strain>
    </source>
</reference>